<evidence type="ECO:0000313" key="2">
    <source>
        <dbReference type="EMBL" id="EGG47406.1"/>
    </source>
</evidence>
<keyword evidence="3" id="KW-1185">Reference proteome</keyword>
<comment type="caution">
    <text evidence="2">The sequence shown here is derived from an EMBL/GenBank/DDBJ whole genome shotgun (WGS) entry which is preliminary data.</text>
</comment>
<evidence type="ECO:0008006" key="4">
    <source>
        <dbReference type="Google" id="ProtNLM"/>
    </source>
</evidence>
<gene>
    <name evidence="2" type="ORF">SGM_2330</name>
</gene>
<evidence type="ECO:0000313" key="3">
    <source>
        <dbReference type="Proteomes" id="UP000003022"/>
    </source>
</evidence>
<dbReference type="InterPro" id="IPR026337">
    <property type="entry name" value="AKG_HExxH"/>
</dbReference>
<name>F3NGR6_9ACTN</name>
<dbReference type="STRING" id="996637.SGM_2330"/>
<dbReference type="AlphaFoldDB" id="F3NGR6"/>
<proteinExistence type="predicted"/>
<dbReference type="EMBL" id="AEYX01000032">
    <property type="protein sequence ID" value="EGG47406.1"/>
    <property type="molecule type" value="Genomic_DNA"/>
</dbReference>
<dbReference type="Proteomes" id="UP000003022">
    <property type="component" value="Unassembled WGS sequence"/>
</dbReference>
<dbReference type="NCBIfam" id="TIGR04267">
    <property type="entry name" value="mod_HExxH"/>
    <property type="match status" value="1"/>
</dbReference>
<sequence length="553" mass="58705">MSELRTLRMTPEDFAGLAGCRPSPSALAVLREGQVSRRLLMLKSLADTARGAAPQLWIESGAAEGWDWCLKARATDVTAFEHVLMHPHLGVWLGRCLRLLHDTHDVSQLAVPLSRLATLGAAAALRSGLQPRLSLPAPGGLLWLPTFGMVRLPPGVATARLHGRHLRLRGRSVPLDGPQDEWSATVGPRLTPRDLVISPQAAGSRPSVVLEDCDIFRDVHGASVQPRQTPGQLSAWRASAQEAWTVISALLPERAAACAELWAALVPLHPGPDRGGRSSSAREAFGAVAVAPTPDPARLAEAVVHETAHIAFAALTDLVDLADPRDRSRHRVGWRPDPRPIGAVLTGAQAHLSLLEFWRRRAESTVGFSSREAEQRLHRYGMQVAAALGEMAGHRALTPPGARFVALMTEEAERCGFPVRGLRSSHPIGAPRDDSLIRVNSHTSPGHGEIPGSALPSRQMGGGNGDAAGSSASASETRRGLMGGAHGGAMSGTGVTQPLSCASGNNSIPFPHIRMASRFGVTGGTWARGAFLPAARRPPRSTLPRDAVQLESP</sequence>
<protein>
    <recommendedName>
        <fullName evidence="4">HEXXH motif domain-containing protein</fullName>
    </recommendedName>
</protein>
<feature type="region of interest" description="Disordered" evidence="1">
    <location>
        <begin position="426"/>
        <end position="486"/>
    </location>
</feature>
<accession>F3NGR6</accession>
<evidence type="ECO:0000256" key="1">
    <source>
        <dbReference type="SAM" id="MobiDB-lite"/>
    </source>
</evidence>
<reference evidence="2 3" key="1">
    <citation type="journal article" date="2011" name="J. Bacteriol.">
        <title>Draft genome sequence of the marine bacterium Streptomyces griseoaurantiacus M045, which produces novel manumycin-type antibiotics with a pABA core component.</title>
        <authorList>
            <person name="Li F."/>
            <person name="Jiang P."/>
            <person name="Zheng H."/>
            <person name="Wang S."/>
            <person name="Zhao G."/>
            <person name="Qin S."/>
            <person name="Liu Z."/>
        </authorList>
    </citation>
    <scope>NUCLEOTIDE SEQUENCE [LARGE SCALE GENOMIC DNA]</scope>
    <source>
        <strain evidence="2 3">M045</strain>
    </source>
</reference>
<organism evidence="2 3">
    <name type="scientific">Streptomyces griseoaurantiacus M045</name>
    <dbReference type="NCBI Taxonomy" id="996637"/>
    <lineage>
        <taxon>Bacteria</taxon>
        <taxon>Bacillati</taxon>
        <taxon>Actinomycetota</taxon>
        <taxon>Actinomycetes</taxon>
        <taxon>Kitasatosporales</taxon>
        <taxon>Streptomycetaceae</taxon>
        <taxon>Streptomyces</taxon>
        <taxon>Streptomyces aurantiacus group</taxon>
    </lineage>
</organism>
<dbReference type="eggNOG" id="COG0641">
    <property type="taxonomic scope" value="Bacteria"/>
</dbReference>